<evidence type="ECO:0000313" key="6">
    <source>
        <dbReference type="Proteomes" id="UP000298468"/>
    </source>
</evidence>
<dbReference type="GO" id="GO:0000160">
    <property type="term" value="P:phosphorelay signal transduction system"/>
    <property type="evidence" value="ECO:0007669"/>
    <property type="project" value="InterPro"/>
</dbReference>
<comment type="caution">
    <text evidence="5">The sequence shown here is derived from an EMBL/GenBank/DDBJ whole genome shotgun (WGS) entry which is preliminary data.</text>
</comment>
<accession>A0A4R9BRJ6</accession>
<dbReference type="AlphaFoldDB" id="A0A4R9BRJ6"/>
<dbReference type="InterPro" id="IPR001867">
    <property type="entry name" value="OmpR/PhoB-type_DNA-bd"/>
</dbReference>
<dbReference type="Gene3D" id="1.10.10.10">
    <property type="entry name" value="Winged helix-like DNA-binding domain superfamily/Winged helix DNA-binding domain"/>
    <property type="match status" value="1"/>
</dbReference>
<reference evidence="5 6" key="1">
    <citation type="submission" date="2019-03" db="EMBL/GenBank/DDBJ databases">
        <title>Genomics of glacier-inhabiting Cryobacterium strains.</title>
        <authorList>
            <person name="Liu Q."/>
            <person name="Xin Y.-H."/>
        </authorList>
    </citation>
    <scope>NUCLEOTIDE SEQUENCE [LARGE SCALE GENOMIC DNA]</scope>
    <source>
        <strain evidence="5 6">Sr59</strain>
    </source>
</reference>
<gene>
    <name evidence="5" type="ORF">E3T61_11090</name>
</gene>
<evidence type="ECO:0000256" key="3">
    <source>
        <dbReference type="SAM" id="MobiDB-lite"/>
    </source>
</evidence>
<evidence type="ECO:0000313" key="5">
    <source>
        <dbReference type="EMBL" id="TFD89450.1"/>
    </source>
</evidence>
<feature type="domain" description="OmpR/PhoB-type" evidence="4">
    <location>
        <begin position="108"/>
        <end position="205"/>
    </location>
</feature>
<dbReference type="OrthoDB" id="8927943at2"/>
<dbReference type="CDD" id="cd00383">
    <property type="entry name" value="trans_reg_C"/>
    <property type="match status" value="1"/>
</dbReference>
<dbReference type="GO" id="GO:0006355">
    <property type="term" value="P:regulation of DNA-templated transcription"/>
    <property type="evidence" value="ECO:0007669"/>
    <property type="project" value="InterPro"/>
</dbReference>
<dbReference type="InterPro" id="IPR036388">
    <property type="entry name" value="WH-like_DNA-bd_sf"/>
</dbReference>
<keyword evidence="1 2" id="KW-0238">DNA-binding</keyword>
<proteinExistence type="predicted"/>
<dbReference type="InterPro" id="IPR016032">
    <property type="entry name" value="Sig_transdc_resp-reg_C-effctor"/>
</dbReference>
<keyword evidence="6" id="KW-1185">Reference proteome</keyword>
<dbReference type="SMART" id="SM00862">
    <property type="entry name" value="Trans_reg_C"/>
    <property type="match status" value="1"/>
</dbReference>
<dbReference type="SUPFAM" id="SSF46894">
    <property type="entry name" value="C-terminal effector domain of the bipartite response regulators"/>
    <property type="match status" value="1"/>
</dbReference>
<dbReference type="EMBL" id="SOHM01000025">
    <property type="protein sequence ID" value="TFD89450.1"/>
    <property type="molecule type" value="Genomic_DNA"/>
</dbReference>
<dbReference type="Pfam" id="PF00486">
    <property type="entry name" value="Trans_reg_C"/>
    <property type="match status" value="1"/>
</dbReference>
<dbReference type="PROSITE" id="PS51755">
    <property type="entry name" value="OMPR_PHOB"/>
    <property type="match status" value="1"/>
</dbReference>
<dbReference type="GO" id="GO:0003677">
    <property type="term" value="F:DNA binding"/>
    <property type="evidence" value="ECO:0007669"/>
    <property type="project" value="UniProtKB-UniRule"/>
</dbReference>
<sequence length="213" mass="22700">MSTGRPCESASSAGRPGCSPRTWRPATAMGRTSKSPPCSRPLPGCDMDWAGGAAGVGHDGDEVRGFGFFVRLDGDAAPREALAAALTDVVARLAPDAQVHVEPEPGPGGGAAAGEGVLIDVGRQLLLVDGLPVQLSYREFRFLCYLVLHPGLTVGRAELIEAQRTWSPVTSPRTIDVHIQRLRVKLGAYGDILRTERGTGYRYDAHADVCIRR</sequence>
<evidence type="ECO:0000259" key="4">
    <source>
        <dbReference type="PROSITE" id="PS51755"/>
    </source>
</evidence>
<feature type="region of interest" description="Disordered" evidence="3">
    <location>
        <begin position="1"/>
        <end position="40"/>
    </location>
</feature>
<evidence type="ECO:0000256" key="1">
    <source>
        <dbReference type="ARBA" id="ARBA00023125"/>
    </source>
</evidence>
<name>A0A4R9BRJ6_9MICO</name>
<feature type="DNA-binding region" description="OmpR/PhoB-type" evidence="2">
    <location>
        <begin position="108"/>
        <end position="205"/>
    </location>
</feature>
<evidence type="ECO:0000256" key="2">
    <source>
        <dbReference type="PROSITE-ProRule" id="PRU01091"/>
    </source>
</evidence>
<organism evidence="5 6">
    <name type="scientific">Cryobacterium lactosi</name>
    <dbReference type="NCBI Taxonomy" id="1259202"/>
    <lineage>
        <taxon>Bacteria</taxon>
        <taxon>Bacillati</taxon>
        <taxon>Actinomycetota</taxon>
        <taxon>Actinomycetes</taxon>
        <taxon>Micrococcales</taxon>
        <taxon>Microbacteriaceae</taxon>
        <taxon>Cryobacterium</taxon>
    </lineage>
</organism>
<dbReference type="Proteomes" id="UP000298468">
    <property type="component" value="Unassembled WGS sequence"/>
</dbReference>
<protein>
    <submittedName>
        <fullName evidence="5">Winged helix family transcriptional regulator</fullName>
    </submittedName>
</protein>